<feature type="region of interest" description="Disordered" evidence="5">
    <location>
        <begin position="278"/>
        <end position="301"/>
    </location>
</feature>
<dbReference type="Gene3D" id="3.40.50.1000">
    <property type="entry name" value="HAD superfamily/HAD-like"/>
    <property type="match status" value="2"/>
</dbReference>
<reference evidence="6 7" key="1">
    <citation type="submission" date="2020-08" db="EMBL/GenBank/DDBJ databases">
        <title>Genomic Encyclopedia of Archaeal and Bacterial Type Strains, Phase II (KMG-II): from individual species to whole genera.</title>
        <authorList>
            <person name="Goeker M."/>
        </authorList>
    </citation>
    <scope>NUCLEOTIDE SEQUENCE [LARGE SCALE GENOMIC DNA]</scope>
    <source>
        <strain evidence="6 7">DSM 23288</strain>
    </source>
</reference>
<keyword evidence="4" id="KW-0479">Metal-binding</keyword>
<keyword evidence="4" id="KW-0460">Magnesium</keyword>
<protein>
    <submittedName>
        <fullName evidence="6">HAD superfamily hydrolase (TIGR01450 family)</fullName>
    </submittedName>
</protein>
<evidence type="ECO:0000256" key="2">
    <source>
        <dbReference type="PIRSR" id="PIRSR000915-1"/>
    </source>
</evidence>
<dbReference type="NCBIfam" id="TIGR01460">
    <property type="entry name" value="HAD-SF-IIA"/>
    <property type="match status" value="1"/>
</dbReference>
<feature type="active site" description="Proton donor" evidence="2">
    <location>
        <position position="23"/>
    </location>
</feature>
<dbReference type="GO" id="GO:0046872">
    <property type="term" value="F:metal ion binding"/>
    <property type="evidence" value="ECO:0007669"/>
    <property type="project" value="UniProtKB-KW"/>
</dbReference>
<feature type="binding site" evidence="3">
    <location>
        <position position="199"/>
    </location>
    <ligand>
        <name>substrate</name>
    </ligand>
</feature>
<dbReference type="SUPFAM" id="SSF56784">
    <property type="entry name" value="HAD-like"/>
    <property type="match status" value="1"/>
</dbReference>
<dbReference type="Proteomes" id="UP000585272">
    <property type="component" value="Unassembled WGS sequence"/>
</dbReference>
<dbReference type="PANTHER" id="PTHR19288">
    <property type="entry name" value="4-NITROPHENYLPHOSPHATASE-RELATED"/>
    <property type="match status" value="1"/>
</dbReference>
<proteinExistence type="inferred from homology"/>
<comment type="cofactor">
    <cofactor evidence="4">
        <name>Mg(2+)</name>
        <dbReference type="ChEBI" id="CHEBI:18420"/>
    </cofactor>
    <text evidence="4">Divalent metal ions. Mg(2+) is the most effective.</text>
</comment>
<evidence type="ECO:0000256" key="1">
    <source>
        <dbReference type="PIRNR" id="PIRNR000915"/>
    </source>
</evidence>
<feature type="binding site" evidence="4">
    <location>
        <position position="224"/>
    </location>
    <ligand>
        <name>Mg(2+)</name>
        <dbReference type="ChEBI" id="CHEBI:18420"/>
    </ligand>
</feature>
<dbReference type="AlphaFoldDB" id="A0A840IGQ4"/>
<evidence type="ECO:0000256" key="3">
    <source>
        <dbReference type="PIRSR" id="PIRSR000915-2"/>
    </source>
</evidence>
<keyword evidence="6" id="KW-0378">Hydrolase</keyword>
<organism evidence="6 7">
    <name type="scientific">Conexibacter arvalis</name>
    <dbReference type="NCBI Taxonomy" id="912552"/>
    <lineage>
        <taxon>Bacteria</taxon>
        <taxon>Bacillati</taxon>
        <taxon>Actinomycetota</taxon>
        <taxon>Thermoleophilia</taxon>
        <taxon>Solirubrobacterales</taxon>
        <taxon>Conexibacteraceae</taxon>
        <taxon>Conexibacter</taxon>
    </lineage>
</organism>
<dbReference type="NCBIfam" id="TIGR01549">
    <property type="entry name" value="HAD-SF-IA-v1"/>
    <property type="match status" value="1"/>
</dbReference>
<dbReference type="InterPro" id="IPR023214">
    <property type="entry name" value="HAD_sf"/>
</dbReference>
<dbReference type="InterPro" id="IPR036412">
    <property type="entry name" value="HAD-like_sf"/>
</dbReference>
<dbReference type="InterPro" id="IPR006439">
    <property type="entry name" value="HAD-SF_hydro_IA"/>
</dbReference>
<dbReference type="PANTHER" id="PTHR19288:SF95">
    <property type="entry name" value="D-GLYCEROL 3-PHOSPHATE PHOSPHATASE"/>
    <property type="match status" value="1"/>
</dbReference>
<dbReference type="GO" id="GO:0016791">
    <property type="term" value="F:phosphatase activity"/>
    <property type="evidence" value="ECO:0007669"/>
    <property type="project" value="TreeGrafter"/>
</dbReference>
<dbReference type="PIRSF" id="PIRSF000915">
    <property type="entry name" value="PGP-type_phosphatase"/>
    <property type="match status" value="1"/>
</dbReference>
<feature type="binding site" evidence="4">
    <location>
        <position position="21"/>
    </location>
    <ligand>
        <name>Mg(2+)</name>
        <dbReference type="ChEBI" id="CHEBI:18420"/>
    </ligand>
</feature>
<dbReference type="RefSeq" id="WP_183343241.1">
    <property type="nucleotide sequence ID" value="NZ_JACHNU010000004.1"/>
</dbReference>
<dbReference type="Pfam" id="PF13344">
    <property type="entry name" value="Hydrolase_6"/>
    <property type="match status" value="1"/>
</dbReference>
<feature type="binding site" evidence="4">
    <location>
        <position position="23"/>
    </location>
    <ligand>
        <name>Mg(2+)</name>
        <dbReference type="ChEBI" id="CHEBI:18420"/>
    </ligand>
</feature>
<comment type="similarity">
    <text evidence="1">Belongs to the HAD-like hydrolase superfamily.</text>
</comment>
<dbReference type="EMBL" id="JACHNU010000004">
    <property type="protein sequence ID" value="MBB4663515.1"/>
    <property type="molecule type" value="Genomic_DNA"/>
</dbReference>
<evidence type="ECO:0000313" key="7">
    <source>
        <dbReference type="Proteomes" id="UP000585272"/>
    </source>
</evidence>
<keyword evidence="7" id="KW-1185">Reference proteome</keyword>
<dbReference type="Pfam" id="PF13242">
    <property type="entry name" value="Hydrolase_like"/>
    <property type="match status" value="1"/>
</dbReference>
<feature type="compositionally biased region" description="Pro residues" evidence="5">
    <location>
        <begin position="278"/>
        <end position="293"/>
    </location>
</feature>
<sequence length="301" mass="31282">MSPLSQTLTPLLRAYDHLLLDLDGCLWVGGAPTREAPRALEALRAAGKRVAFVTNDTRSTAEEYVRKLWSLGFRASLEEVVTVGGALQHHLAETHGARRSTAYVIGTAAIHRHVADAGLRVVNGTPHAPHAEVVVAAGHDDLRFDELRIATQALIGGADFVAAGRDRTFPMPDGMWPGTGALVAALEHAAERKARAVGKPEPEIFRTALDRLGAEPDTTLVVGDRLDADLAGAHAAGLDGAIVLSGATTRAQADAADPAPVAIAADLAALVLGDGPPTILPPTPGPPVPPLPPAEWNRAAG</sequence>
<evidence type="ECO:0000256" key="4">
    <source>
        <dbReference type="PIRSR" id="PIRSR000915-3"/>
    </source>
</evidence>
<comment type="caution">
    <text evidence="6">The sequence shown here is derived from an EMBL/GenBank/DDBJ whole genome shotgun (WGS) entry which is preliminary data.</text>
</comment>
<gene>
    <name evidence="6" type="ORF">BDZ31_003110</name>
</gene>
<feature type="active site" description="Nucleophile" evidence="2">
    <location>
        <position position="21"/>
    </location>
</feature>
<evidence type="ECO:0000313" key="6">
    <source>
        <dbReference type="EMBL" id="MBB4663515.1"/>
    </source>
</evidence>
<evidence type="ECO:0000256" key="5">
    <source>
        <dbReference type="SAM" id="MobiDB-lite"/>
    </source>
</evidence>
<name>A0A840IGQ4_9ACTN</name>
<dbReference type="GO" id="GO:0005737">
    <property type="term" value="C:cytoplasm"/>
    <property type="evidence" value="ECO:0007669"/>
    <property type="project" value="TreeGrafter"/>
</dbReference>
<accession>A0A840IGQ4</accession>
<dbReference type="InterPro" id="IPR006357">
    <property type="entry name" value="HAD-SF_hydro_IIA"/>
</dbReference>